<dbReference type="PANTHER" id="PTHR33164:SF89">
    <property type="entry name" value="MARR FAMILY REGULATORY PROTEIN"/>
    <property type="match status" value="1"/>
</dbReference>
<evidence type="ECO:0000313" key="3">
    <source>
        <dbReference type="Proteomes" id="UP000632498"/>
    </source>
</evidence>
<dbReference type="InterPro" id="IPR000835">
    <property type="entry name" value="HTH_MarR-typ"/>
</dbReference>
<evidence type="ECO:0000259" key="1">
    <source>
        <dbReference type="PROSITE" id="PS50995"/>
    </source>
</evidence>
<protein>
    <recommendedName>
        <fullName evidence="1">HTH marR-type domain-containing protein</fullName>
    </recommendedName>
</protein>
<dbReference type="PANTHER" id="PTHR33164">
    <property type="entry name" value="TRANSCRIPTIONAL REGULATOR, MARR FAMILY"/>
    <property type="match status" value="1"/>
</dbReference>
<dbReference type="Gene3D" id="1.10.10.10">
    <property type="entry name" value="Winged helix-like DNA-binding domain superfamily/Winged helix DNA-binding domain"/>
    <property type="match status" value="1"/>
</dbReference>
<dbReference type="GO" id="GO:0003700">
    <property type="term" value="F:DNA-binding transcription factor activity"/>
    <property type="evidence" value="ECO:0007669"/>
    <property type="project" value="InterPro"/>
</dbReference>
<sequence>MTYHLRRAQVSSFNNFSGAMGEIQVTPGQFGVLTLIASNKGMSQSAVARSLGVERSTMVAVIDGLENRGLVIRKPSPTDRRSNALVLSDEGQQVYERGLELAKESDKITTSGLSEEESVQLITLLRKLNSAAGV</sequence>
<proteinExistence type="predicted"/>
<name>A0A917C201_9PROT</name>
<dbReference type="InterPro" id="IPR036388">
    <property type="entry name" value="WH-like_DNA-bd_sf"/>
</dbReference>
<dbReference type="Proteomes" id="UP000632498">
    <property type="component" value="Unassembled WGS sequence"/>
</dbReference>
<dbReference type="PRINTS" id="PR00598">
    <property type="entry name" value="HTHMARR"/>
</dbReference>
<feature type="domain" description="HTH marR-type" evidence="1">
    <location>
        <begin position="1"/>
        <end position="130"/>
    </location>
</feature>
<evidence type="ECO:0000313" key="2">
    <source>
        <dbReference type="EMBL" id="GGF68482.1"/>
    </source>
</evidence>
<dbReference type="AlphaFoldDB" id="A0A917C201"/>
<dbReference type="GO" id="GO:0006950">
    <property type="term" value="P:response to stress"/>
    <property type="evidence" value="ECO:0007669"/>
    <property type="project" value="TreeGrafter"/>
</dbReference>
<dbReference type="InterPro" id="IPR039422">
    <property type="entry name" value="MarR/SlyA-like"/>
</dbReference>
<dbReference type="SUPFAM" id="SSF46785">
    <property type="entry name" value="Winged helix' DNA-binding domain"/>
    <property type="match status" value="1"/>
</dbReference>
<organism evidence="2 3">
    <name type="scientific">Terasakiella brassicae</name>
    <dbReference type="NCBI Taxonomy" id="1634917"/>
    <lineage>
        <taxon>Bacteria</taxon>
        <taxon>Pseudomonadati</taxon>
        <taxon>Pseudomonadota</taxon>
        <taxon>Alphaproteobacteria</taxon>
        <taxon>Rhodospirillales</taxon>
        <taxon>Terasakiellaceae</taxon>
        <taxon>Terasakiella</taxon>
    </lineage>
</organism>
<keyword evidence="3" id="KW-1185">Reference proteome</keyword>
<dbReference type="Pfam" id="PF12802">
    <property type="entry name" value="MarR_2"/>
    <property type="match status" value="1"/>
</dbReference>
<dbReference type="SMART" id="SM00347">
    <property type="entry name" value="HTH_MARR"/>
    <property type="match status" value="1"/>
</dbReference>
<dbReference type="InterPro" id="IPR036390">
    <property type="entry name" value="WH_DNA-bd_sf"/>
</dbReference>
<gene>
    <name evidence="2" type="ORF">GCM10011332_23300</name>
</gene>
<dbReference type="EMBL" id="BMHV01000016">
    <property type="protein sequence ID" value="GGF68482.1"/>
    <property type="molecule type" value="Genomic_DNA"/>
</dbReference>
<reference evidence="2" key="2">
    <citation type="submission" date="2020-09" db="EMBL/GenBank/DDBJ databases">
        <authorList>
            <person name="Sun Q."/>
            <person name="Zhou Y."/>
        </authorList>
    </citation>
    <scope>NUCLEOTIDE SEQUENCE</scope>
    <source>
        <strain evidence="2">CGMCC 1.15254</strain>
    </source>
</reference>
<reference evidence="2" key="1">
    <citation type="journal article" date="2014" name="Int. J. Syst. Evol. Microbiol.">
        <title>Complete genome sequence of Corynebacterium casei LMG S-19264T (=DSM 44701T), isolated from a smear-ripened cheese.</title>
        <authorList>
            <consortium name="US DOE Joint Genome Institute (JGI-PGF)"/>
            <person name="Walter F."/>
            <person name="Albersmeier A."/>
            <person name="Kalinowski J."/>
            <person name="Ruckert C."/>
        </authorList>
    </citation>
    <scope>NUCLEOTIDE SEQUENCE</scope>
    <source>
        <strain evidence="2">CGMCC 1.15254</strain>
    </source>
</reference>
<accession>A0A917C201</accession>
<dbReference type="PROSITE" id="PS50995">
    <property type="entry name" value="HTH_MARR_2"/>
    <property type="match status" value="1"/>
</dbReference>
<comment type="caution">
    <text evidence="2">The sequence shown here is derived from an EMBL/GenBank/DDBJ whole genome shotgun (WGS) entry which is preliminary data.</text>
</comment>